<name>A0AAV1YXI4_9ARAC</name>
<dbReference type="InterPro" id="IPR044801">
    <property type="entry name" value="Filamin"/>
</dbReference>
<feature type="transmembrane region" description="Helical" evidence="5">
    <location>
        <begin position="27"/>
        <end position="48"/>
    </location>
</feature>
<evidence type="ECO:0000256" key="3">
    <source>
        <dbReference type="PROSITE-ProRule" id="PRU00087"/>
    </source>
</evidence>
<feature type="repeat" description="Filamin" evidence="3">
    <location>
        <begin position="1304"/>
        <end position="1399"/>
    </location>
</feature>
<dbReference type="PANTHER" id="PTHR38537">
    <property type="entry name" value="JITTERBUG, ISOFORM N"/>
    <property type="match status" value="1"/>
</dbReference>
<keyword evidence="8" id="KW-1185">Reference proteome</keyword>
<keyword evidence="5" id="KW-0812">Transmembrane</keyword>
<dbReference type="Gene3D" id="2.60.40.10">
    <property type="entry name" value="Immunoglobulins"/>
    <property type="match status" value="2"/>
</dbReference>
<feature type="repeat" description="Filamin" evidence="3">
    <location>
        <begin position="184"/>
        <end position="332"/>
    </location>
</feature>
<dbReference type="InterPro" id="IPR001715">
    <property type="entry name" value="CH_dom"/>
</dbReference>
<dbReference type="InterPro" id="IPR036872">
    <property type="entry name" value="CH_dom_sf"/>
</dbReference>
<dbReference type="InterPro" id="IPR013783">
    <property type="entry name" value="Ig-like_fold"/>
</dbReference>
<feature type="compositionally biased region" description="Polar residues" evidence="4">
    <location>
        <begin position="1155"/>
        <end position="1177"/>
    </location>
</feature>
<feature type="region of interest" description="Disordered" evidence="4">
    <location>
        <begin position="1011"/>
        <end position="1040"/>
    </location>
</feature>
<dbReference type="GO" id="GO:0030036">
    <property type="term" value="P:actin cytoskeleton organization"/>
    <property type="evidence" value="ECO:0007669"/>
    <property type="project" value="InterPro"/>
</dbReference>
<accession>A0AAV1YXI4</accession>
<gene>
    <name evidence="7" type="ORF">LARSCL_LOCUS1647</name>
</gene>
<proteinExistence type="inferred from homology"/>
<dbReference type="PROSITE" id="PS50021">
    <property type="entry name" value="CH"/>
    <property type="match status" value="1"/>
</dbReference>
<evidence type="ECO:0000256" key="4">
    <source>
        <dbReference type="SAM" id="MobiDB-lite"/>
    </source>
</evidence>
<reference evidence="7 8" key="1">
    <citation type="submission" date="2024-04" db="EMBL/GenBank/DDBJ databases">
        <authorList>
            <person name="Rising A."/>
            <person name="Reimegard J."/>
            <person name="Sonavane S."/>
            <person name="Akerstrom W."/>
            <person name="Nylinder S."/>
            <person name="Hedman E."/>
            <person name="Kallberg Y."/>
        </authorList>
    </citation>
    <scope>NUCLEOTIDE SEQUENCE [LARGE SCALE GENOMIC DNA]</scope>
</reference>
<organism evidence="7 8">
    <name type="scientific">Larinioides sclopetarius</name>
    <dbReference type="NCBI Taxonomy" id="280406"/>
    <lineage>
        <taxon>Eukaryota</taxon>
        <taxon>Metazoa</taxon>
        <taxon>Ecdysozoa</taxon>
        <taxon>Arthropoda</taxon>
        <taxon>Chelicerata</taxon>
        <taxon>Arachnida</taxon>
        <taxon>Araneae</taxon>
        <taxon>Araneomorphae</taxon>
        <taxon>Entelegynae</taxon>
        <taxon>Araneoidea</taxon>
        <taxon>Araneidae</taxon>
        <taxon>Larinioides</taxon>
    </lineage>
</organism>
<feature type="region of interest" description="Disordered" evidence="4">
    <location>
        <begin position="1154"/>
        <end position="1180"/>
    </location>
</feature>
<dbReference type="PANTHER" id="PTHR38537:SF8">
    <property type="entry name" value="FILAMIN-A"/>
    <property type="match status" value="1"/>
</dbReference>
<dbReference type="SMART" id="SM00557">
    <property type="entry name" value="IG_FLMN"/>
    <property type="match status" value="1"/>
</dbReference>
<evidence type="ECO:0000256" key="2">
    <source>
        <dbReference type="ARBA" id="ARBA00022737"/>
    </source>
</evidence>
<dbReference type="EMBL" id="CAXIEN010000010">
    <property type="protein sequence ID" value="CAL1263749.1"/>
    <property type="molecule type" value="Genomic_DNA"/>
</dbReference>
<evidence type="ECO:0000313" key="7">
    <source>
        <dbReference type="EMBL" id="CAL1263749.1"/>
    </source>
</evidence>
<comment type="caution">
    <text evidence="7">The sequence shown here is derived from an EMBL/GenBank/DDBJ whole genome shotgun (WGS) entry which is preliminary data.</text>
</comment>
<dbReference type="SUPFAM" id="SSF81296">
    <property type="entry name" value="E set domains"/>
    <property type="match status" value="2"/>
</dbReference>
<protein>
    <recommendedName>
        <fullName evidence="6">Calponin-homology (CH) domain-containing protein</fullName>
    </recommendedName>
</protein>
<sequence length="1401" mass="160128">MASTKKSGFIVETKSVSEKKRRKSDLVVMWITLWDVILYIATEIFLTFQGVVEVGKLFFKTDDVRQIREWLAEHLPEVPDDFSQSWRDGILFCKLLNKLQAGCYPDANRLDTNFGVRNLSKAFRILETRFDIIPKVTVEEIVTCSKDSEPKLVNLLLQLKQKTDDNENNEIKPATEEVEKVQENGATEAENCLAKGTGLLVGFVGRSASFGVFFSSLSDLNLVVEIKGPSNTICCERVTKRSPKKKNIIKPWKPLSPLAVTRSCSNEENEISNINVNQDLPTDTEKCFIPLEYEIHSNQISFTYFPLIQGEHRIAVLSHGQHVSDSPYLLNVEPSVRGHKIESMAHIKSVLKPPRCCQKSEEDPKNSSVRFQEPSERKERLGKILKRQVLRYIVKIDGKDVVVDSDCIDNLATSLLKMDYELQKRPLIRRNSWGFVGDAERKISVIRQFGIDLDELESQSIKMQRSHSLSLSPIIKKPRKISSSYECEDINQQTILETVAEGRVSYFNNSSTSYQEEDDVFALVNEDFDHHSDVETKRIFAELGNFDSNSLNDLRDLNPSENSFRDRNVKEVDKSFSTRQEKTRLKFEVSNTRSLISSDEVPENHLTSTKECSSRLDVQTSEEGEQKMEIKSEIILSDANQNSEITQLLYNQSDYMSIVKNTKDHNLVEVKKTIEVVKNGIEEFKNSESANRESAFVEEIPCTKTNAKNVSNSASQKNMFDLSDPTKAELSKYENLKYLSNKEILHSNCGNIMSQTKEINNSIKNCQCKVLKKTTTYKGNVDSLVKSKHFLNEQLKFKNMDMPKIGSKSIVFSNVKKNKTRGQRLHKYQHLGKKVQTNTDSYYTKRRRSSSKSAIEDSMVKKLQCIMKNVNNNTLSHMASFKSTKKRTVSDPTYNSFKRDENRKSLNYNRKENALPEANYENKENNFKRMSNSSFKGAINISKHLSNMCSKINMNRNEYEAKFWPETSKASTEFMNLPQHLRENFNISPHPKNNNVINEYSMIYESFSASDMDSTPNQSRESFGKSSYGNSTESSRINDSTSKNTCHFTYKHFNPSFKIDRESTVKRQIKLWETSTIQKNYKPISKHIDTLHVLPELVDIKSKLKFWENAYHHSENEELKDTNIFKNADDTCKKEERIDTAKSISSGINLEGNAEKQNQVPLESTHKTNINNINSSEKSVDNKMLNMDSTKAKTRSFSDPGVLDKPNNVLDDDELHLGYRNATVNPSSSKDEMSSSNDGNFIELFADDEESSMELLCSTEDEYIDDEISENISTYWGDLTLMKGLNVYDSSEYEEFLQLMNSESLQSCADECKFFGIATYFGHVAVKNRFWVLTKDAGRGNLSASVQGIGQHNVAFVSVEYTRKDIYEVIYQVFTPGLYLISARWMDSPIPGSPFLCKVTF</sequence>
<dbReference type="SUPFAM" id="SSF47576">
    <property type="entry name" value="Calponin-homology domain, CH-domain"/>
    <property type="match status" value="1"/>
</dbReference>
<evidence type="ECO:0000256" key="1">
    <source>
        <dbReference type="ARBA" id="ARBA00009238"/>
    </source>
</evidence>
<dbReference type="Pfam" id="PF00307">
    <property type="entry name" value="CH"/>
    <property type="match status" value="1"/>
</dbReference>
<keyword evidence="5" id="KW-0472">Membrane</keyword>
<dbReference type="InterPro" id="IPR001298">
    <property type="entry name" value="Filamin/ABP280_rpt"/>
</dbReference>
<keyword evidence="2" id="KW-0677">Repeat</keyword>
<evidence type="ECO:0000256" key="5">
    <source>
        <dbReference type="SAM" id="Phobius"/>
    </source>
</evidence>
<keyword evidence="5" id="KW-1133">Transmembrane helix</keyword>
<dbReference type="SMART" id="SM00033">
    <property type="entry name" value="CH"/>
    <property type="match status" value="1"/>
</dbReference>
<dbReference type="InterPro" id="IPR014756">
    <property type="entry name" value="Ig_E-set"/>
</dbReference>
<feature type="domain" description="Calponin-homology (CH)" evidence="6">
    <location>
        <begin position="61"/>
        <end position="164"/>
    </location>
</feature>
<dbReference type="Gene3D" id="1.10.418.10">
    <property type="entry name" value="Calponin-like domain"/>
    <property type="match status" value="1"/>
</dbReference>
<dbReference type="Proteomes" id="UP001497382">
    <property type="component" value="Unassembled WGS sequence"/>
</dbReference>
<dbReference type="PROSITE" id="PS50194">
    <property type="entry name" value="FILAMIN_REPEAT"/>
    <property type="match status" value="2"/>
</dbReference>
<evidence type="ECO:0000259" key="6">
    <source>
        <dbReference type="PROSITE" id="PS50021"/>
    </source>
</evidence>
<evidence type="ECO:0000313" key="8">
    <source>
        <dbReference type="Proteomes" id="UP001497382"/>
    </source>
</evidence>
<dbReference type="Pfam" id="PF00630">
    <property type="entry name" value="Filamin"/>
    <property type="match status" value="1"/>
</dbReference>
<dbReference type="InterPro" id="IPR017868">
    <property type="entry name" value="Filamin/ABP280_repeat-like"/>
</dbReference>
<dbReference type="CDD" id="cd00014">
    <property type="entry name" value="CH_SF"/>
    <property type="match status" value="1"/>
</dbReference>
<dbReference type="GO" id="GO:0051015">
    <property type="term" value="F:actin filament binding"/>
    <property type="evidence" value="ECO:0007669"/>
    <property type="project" value="InterPro"/>
</dbReference>
<comment type="similarity">
    <text evidence="1">Belongs to the filamin family.</text>
</comment>